<organism evidence="8 9">
    <name type="scientific">Prorocentrum cordatum</name>
    <dbReference type="NCBI Taxonomy" id="2364126"/>
    <lineage>
        <taxon>Eukaryota</taxon>
        <taxon>Sar</taxon>
        <taxon>Alveolata</taxon>
        <taxon>Dinophyceae</taxon>
        <taxon>Prorocentrales</taxon>
        <taxon>Prorocentraceae</taxon>
        <taxon>Prorocentrum</taxon>
    </lineage>
</organism>
<dbReference type="InterPro" id="IPR006083">
    <property type="entry name" value="PRK/URK"/>
</dbReference>
<protein>
    <recommendedName>
        <fullName evidence="2">uridine/cytidine kinase</fullName>
        <ecNumber evidence="2">2.7.1.48</ecNumber>
    </recommendedName>
</protein>
<dbReference type="Gene3D" id="3.40.50.2020">
    <property type="match status" value="1"/>
</dbReference>
<sequence length="474" mass="52324">MDAEPTQAARRSSASGFTPLFIAIAGGSAAGKGTVCHRIVQTLGDQRVVIVGTDDFYRPLTCEGSASAEGVNFDSPDAIDIEALARCLDDLRAGQSTRVPQWDFTRHRRSQRTRRVDPAHVVIIEGIFALFFPELLERASMKLFVDTADDVRLVRRIKRDTLERGRSVEDVLAQYANFVKPAFERWVLPSKLRADVIIPWVDDNPVALNLITEHIRAKLSIHDLSLIYSNLHVMPSTTQVRGMHTKIRCHSTDRGDFVFYADRLIRLLVEFALGFLPVDVSTVTTPAGVDYQGIEFQGQLCAVSVIRSGEVMENALRSCCQGVKLGKVLITRSPDGACSVAYDALPHDVTGRHVLVMDPVLSTGNTILRVVDLLTRQRQVAEAKIIVLSLVAAPDGIHRVCKRHPALKVITTEIDRELGRDLGMRPGVGDFGDRYFGTGLEPGESLRTQLCADISGRDRDASPKRLAVVGWPER</sequence>
<dbReference type="PANTHER" id="PTHR10285">
    <property type="entry name" value="URIDINE KINASE"/>
    <property type="match status" value="1"/>
</dbReference>
<dbReference type="CDD" id="cd06223">
    <property type="entry name" value="PRTases_typeI"/>
    <property type="match status" value="1"/>
</dbReference>
<dbReference type="Gene3D" id="3.40.50.300">
    <property type="entry name" value="P-loop containing nucleotide triphosphate hydrolases"/>
    <property type="match status" value="1"/>
</dbReference>
<evidence type="ECO:0000256" key="1">
    <source>
        <dbReference type="ARBA" id="ARBA00004690"/>
    </source>
</evidence>
<comment type="caution">
    <text evidence="8">The sequence shown here is derived from an EMBL/GenBank/DDBJ whole genome shotgun (WGS) entry which is preliminary data.</text>
</comment>
<feature type="domain" description="Phosphoribosyltransferase" evidence="7">
    <location>
        <begin position="235"/>
        <end position="438"/>
    </location>
</feature>
<accession>A0ABN9RWC9</accession>
<evidence type="ECO:0000313" key="8">
    <source>
        <dbReference type="EMBL" id="CAK0821389.1"/>
    </source>
</evidence>
<dbReference type="PRINTS" id="PR00988">
    <property type="entry name" value="URIDINKINASE"/>
</dbReference>
<dbReference type="NCBIfam" id="NF004018">
    <property type="entry name" value="PRK05480.1"/>
    <property type="match status" value="1"/>
</dbReference>
<evidence type="ECO:0000256" key="2">
    <source>
        <dbReference type="ARBA" id="ARBA00012137"/>
    </source>
</evidence>
<dbReference type="Pfam" id="PF14681">
    <property type="entry name" value="UPRTase"/>
    <property type="match status" value="1"/>
</dbReference>
<dbReference type="EC" id="2.7.1.48" evidence="2"/>
<comment type="pathway">
    <text evidence="1">Pyrimidine metabolism; UMP biosynthesis via salvage pathway; UMP from uridine: step 1/1.</text>
</comment>
<dbReference type="EMBL" id="CAUYUJ010007624">
    <property type="protein sequence ID" value="CAK0821389.1"/>
    <property type="molecule type" value="Genomic_DNA"/>
</dbReference>
<evidence type="ECO:0000313" key="9">
    <source>
        <dbReference type="Proteomes" id="UP001189429"/>
    </source>
</evidence>
<dbReference type="InterPro" id="IPR000836">
    <property type="entry name" value="PRTase_dom"/>
</dbReference>
<reference evidence="8" key="1">
    <citation type="submission" date="2023-10" db="EMBL/GenBank/DDBJ databases">
        <authorList>
            <person name="Chen Y."/>
            <person name="Shah S."/>
            <person name="Dougan E. K."/>
            <person name="Thang M."/>
            <person name="Chan C."/>
        </authorList>
    </citation>
    <scope>NUCLEOTIDE SEQUENCE [LARGE SCALE GENOMIC DNA]</scope>
</reference>
<keyword evidence="5" id="KW-0418">Kinase</keyword>
<keyword evidence="9" id="KW-1185">Reference proteome</keyword>
<dbReference type="InterPro" id="IPR029057">
    <property type="entry name" value="PRTase-like"/>
</dbReference>
<dbReference type="SUPFAM" id="SSF52540">
    <property type="entry name" value="P-loop containing nucleoside triphosphate hydrolases"/>
    <property type="match status" value="1"/>
</dbReference>
<dbReference type="CDD" id="cd02023">
    <property type="entry name" value="UMPK"/>
    <property type="match status" value="1"/>
</dbReference>
<name>A0ABN9RWC9_9DINO</name>
<evidence type="ECO:0000259" key="6">
    <source>
        <dbReference type="Pfam" id="PF00485"/>
    </source>
</evidence>
<keyword evidence="4" id="KW-0547">Nucleotide-binding</keyword>
<proteinExistence type="predicted"/>
<dbReference type="Proteomes" id="UP001189429">
    <property type="component" value="Unassembled WGS sequence"/>
</dbReference>
<dbReference type="Pfam" id="PF00485">
    <property type="entry name" value="PRK"/>
    <property type="match status" value="1"/>
</dbReference>
<dbReference type="SUPFAM" id="SSF53271">
    <property type="entry name" value="PRTase-like"/>
    <property type="match status" value="1"/>
</dbReference>
<evidence type="ECO:0000256" key="4">
    <source>
        <dbReference type="ARBA" id="ARBA00022741"/>
    </source>
</evidence>
<gene>
    <name evidence="8" type="ORF">PCOR1329_LOCUS22726</name>
</gene>
<feature type="domain" description="Phosphoribulokinase/uridine kinase" evidence="6">
    <location>
        <begin position="21"/>
        <end position="206"/>
    </location>
</feature>
<dbReference type="InterPro" id="IPR000764">
    <property type="entry name" value="Uridine_kinase-like"/>
</dbReference>
<keyword evidence="3" id="KW-0808">Transferase</keyword>
<evidence type="ECO:0000256" key="3">
    <source>
        <dbReference type="ARBA" id="ARBA00022679"/>
    </source>
</evidence>
<dbReference type="InterPro" id="IPR027417">
    <property type="entry name" value="P-loop_NTPase"/>
</dbReference>
<evidence type="ECO:0000256" key="5">
    <source>
        <dbReference type="ARBA" id="ARBA00022777"/>
    </source>
</evidence>
<evidence type="ECO:0000259" key="7">
    <source>
        <dbReference type="Pfam" id="PF14681"/>
    </source>
</evidence>